<feature type="transmembrane region" description="Helical" evidence="1">
    <location>
        <begin position="45"/>
        <end position="63"/>
    </location>
</feature>
<keyword evidence="2" id="KW-0732">Signal</keyword>
<dbReference type="InterPro" id="IPR008420">
    <property type="entry name" value="Borrelia_P13"/>
</dbReference>
<sequence>MKKILILMLVFFCAFVSFAQNHDELVGSGGNVEKMLLYETYKKDAVVPCLLNLFVGFGIGSLVQGDITGGLLILGFDAVSIGLLSYGTYSIIESHYEKKEKPTVLALSLAAVGGATLVLTRIIEAVLPFTYASSYNRNLREKLGITLGGLQPEVDMNFNEDARLMLEVSFSKRY</sequence>
<evidence type="ECO:0000256" key="1">
    <source>
        <dbReference type="SAM" id="Phobius"/>
    </source>
</evidence>
<feature type="chain" id="PRO_5046059432" description="Membrane associated protein" evidence="2">
    <location>
        <begin position="20"/>
        <end position="174"/>
    </location>
</feature>
<keyword evidence="4" id="KW-1185">Reference proteome</keyword>
<evidence type="ECO:0008006" key="5">
    <source>
        <dbReference type="Google" id="ProtNLM"/>
    </source>
</evidence>
<evidence type="ECO:0000256" key="2">
    <source>
        <dbReference type="SAM" id="SignalP"/>
    </source>
</evidence>
<dbReference type="NCBIfam" id="NF033724">
    <property type="entry name" value="P13_porin"/>
    <property type="match status" value="1"/>
</dbReference>
<feature type="signal peptide" evidence="2">
    <location>
        <begin position="1"/>
        <end position="19"/>
    </location>
</feature>
<reference evidence="3" key="1">
    <citation type="submission" date="2016-10" db="EMBL/GenBank/DDBJ databases">
        <title>Comparative Genomics of Relapsing Fever Spirochetes.</title>
        <authorList>
            <person name="Schwan T.G."/>
            <person name="Raffel S.J."/>
            <person name="Porcella S.F."/>
            <person name="Martens C.A."/>
            <person name="Bruno D.P."/>
            <person name="Ricklefs S.M."/>
            <person name="Barbian K.B."/>
        </authorList>
    </citation>
    <scope>NUCLEOTIDE SEQUENCE</scope>
    <source>
        <strain evidence="3">SLO</strain>
    </source>
</reference>
<name>A0ABM5PL29_BORPR</name>
<dbReference type="RefSeq" id="WP_025407536.1">
    <property type="nucleotide sequence ID" value="NZ_CP005851.2"/>
</dbReference>
<protein>
    <recommendedName>
        <fullName evidence="5">Membrane associated protein</fullName>
    </recommendedName>
</protein>
<feature type="transmembrane region" description="Helical" evidence="1">
    <location>
        <begin position="104"/>
        <end position="132"/>
    </location>
</feature>
<proteinExistence type="predicted"/>
<dbReference type="EMBL" id="CP005851">
    <property type="protein sequence ID" value="AHH09911.1"/>
    <property type="molecule type" value="Genomic_DNA"/>
</dbReference>
<keyword evidence="1" id="KW-0472">Membrane</keyword>
<feature type="transmembrane region" description="Helical" evidence="1">
    <location>
        <begin position="70"/>
        <end position="92"/>
    </location>
</feature>
<organism evidence="3 4">
    <name type="scientific">Borrelia parkeri SLO</name>
    <dbReference type="NCBI Taxonomy" id="1313294"/>
    <lineage>
        <taxon>Bacteria</taxon>
        <taxon>Pseudomonadati</taxon>
        <taxon>Spirochaetota</taxon>
        <taxon>Spirochaetia</taxon>
        <taxon>Spirochaetales</taxon>
        <taxon>Borreliaceae</taxon>
        <taxon>Borrelia</taxon>
    </lineage>
</organism>
<evidence type="ECO:0000313" key="4">
    <source>
        <dbReference type="Proteomes" id="UP000019331"/>
    </source>
</evidence>
<gene>
    <name evidence="3" type="ORF">BPA_0057000</name>
</gene>
<keyword evidence="1" id="KW-1133">Transmembrane helix</keyword>
<dbReference type="Pfam" id="PF05628">
    <property type="entry name" value="Borrelia_P13"/>
    <property type="match status" value="1"/>
</dbReference>
<evidence type="ECO:0000313" key="3">
    <source>
        <dbReference type="EMBL" id="AHH09911.1"/>
    </source>
</evidence>
<dbReference type="Proteomes" id="UP000019331">
    <property type="component" value="Chromosome"/>
</dbReference>
<keyword evidence="1" id="KW-0812">Transmembrane</keyword>
<accession>A0ABM5PL29</accession>